<reference evidence="1 2" key="1">
    <citation type="submission" date="2017-09" db="EMBL/GenBank/DDBJ databases">
        <title>Depth-based differentiation of microbial function through sediment-hosted aquifers and enrichment of novel symbionts in the deep terrestrial subsurface.</title>
        <authorList>
            <person name="Probst A.J."/>
            <person name="Ladd B."/>
            <person name="Jarett J.K."/>
            <person name="Geller-Mcgrath D.E."/>
            <person name="Sieber C.M."/>
            <person name="Emerson J.B."/>
            <person name="Anantharaman K."/>
            <person name="Thomas B.C."/>
            <person name="Malmstrom R."/>
            <person name="Stieglmeier M."/>
            <person name="Klingl A."/>
            <person name="Woyke T."/>
            <person name="Ryan C.M."/>
            <person name="Banfield J.F."/>
        </authorList>
    </citation>
    <scope>NUCLEOTIDE SEQUENCE [LARGE SCALE GENOMIC DNA]</scope>
    <source>
        <strain evidence="1">CG11_big_fil_rev_8_21_14_0_20_42_13</strain>
    </source>
</reference>
<dbReference type="GO" id="GO:0006412">
    <property type="term" value="P:translation"/>
    <property type="evidence" value="ECO:0007669"/>
    <property type="project" value="InterPro"/>
</dbReference>
<dbReference type="GO" id="GO:0005840">
    <property type="term" value="C:ribosome"/>
    <property type="evidence" value="ECO:0007669"/>
    <property type="project" value="InterPro"/>
</dbReference>
<dbReference type="Pfam" id="PF01016">
    <property type="entry name" value="Ribosomal_L27"/>
    <property type="match status" value="1"/>
</dbReference>
<name>A0A2H0LXP6_9BACT</name>
<dbReference type="Gene3D" id="2.40.50.100">
    <property type="match status" value="1"/>
</dbReference>
<dbReference type="Proteomes" id="UP000229641">
    <property type="component" value="Unassembled WGS sequence"/>
</dbReference>
<evidence type="ECO:0000313" key="2">
    <source>
        <dbReference type="Proteomes" id="UP000229641"/>
    </source>
</evidence>
<accession>A0A2H0LXP6</accession>
<comment type="caution">
    <text evidence="1">The sequence shown here is derived from an EMBL/GenBank/DDBJ whole genome shotgun (WGS) entry which is preliminary data.</text>
</comment>
<dbReference type="GO" id="GO:0003735">
    <property type="term" value="F:structural constituent of ribosome"/>
    <property type="evidence" value="ECO:0007669"/>
    <property type="project" value="InterPro"/>
</dbReference>
<dbReference type="EMBL" id="PCWA01000069">
    <property type="protein sequence ID" value="PIQ89161.1"/>
    <property type="molecule type" value="Genomic_DNA"/>
</dbReference>
<dbReference type="InterPro" id="IPR001684">
    <property type="entry name" value="Ribosomal_bL27"/>
</dbReference>
<organism evidence="1 2">
    <name type="scientific">Candidatus Ghiorseimicrobium undicola</name>
    <dbReference type="NCBI Taxonomy" id="1974746"/>
    <lineage>
        <taxon>Bacteria</taxon>
        <taxon>Pseudomonadati</taxon>
        <taxon>Candidatus Omnitrophota</taxon>
        <taxon>Candidatus Ghiorseimicrobium</taxon>
    </lineage>
</organism>
<dbReference type="AlphaFoldDB" id="A0A2H0LXP6"/>
<gene>
    <name evidence="1" type="ORF">COV72_04550</name>
</gene>
<evidence type="ECO:0008006" key="3">
    <source>
        <dbReference type="Google" id="ProtNLM"/>
    </source>
</evidence>
<dbReference type="SUPFAM" id="SSF110324">
    <property type="entry name" value="Ribosomal L27 protein-like"/>
    <property type="match status" value="1"/>
</dbReference>
<evidence type="ECO:0000313" key="1">
    <source>
        <dbReference type="EMBL" id="PIQ89161.1"/>
    </source>
</evidence>
<proteinExistence type="predicted"/>
<protein>
    <recommendedName>
        <fullName evidence="3">50S ribosomal protein L27</fullName>
    </recommendedName>
</protein>
<sequence>MAQKGGLSHIHYKETKGLKVNAGSFVTKGTILTRQGNKWKAGLNVSGRNIIHAGEDGTIYFTKKSGSYKKNKLYTFININPAKAKKAASQAKKSK</sequence>